<organism evidence="1 2">
    <name type="scientific">Panagrolaimus sp. PS1159</name>
    <dbReference type="NCBI Taxonomy" id="55785"/>
    <lineage>
        <taxon>Eukaryota</taxon>
        <taxon>Metazoa</taxon>
        <taxon>Ecdysozoa</taxon>
        <taxon>Nematoda</taxon>
        <taxon>Chromadorea</taxon>
        <taxon>Rhabditida</taxon>
        <taxon>Tylenchina</taxon>
        <taxon>Panagrolaimomorpha</taxon>
        <taxon>Panagrolaimoidea</taxon>
        <taxon>Panagrolaimidae</taxon>
        <taxon>Panagrolaimus</taxon>
    </lineage>
</organism>
<evidence type="ECO:0000313" key="1">
    <source>
        <dbReference type="Proteomes" id="UP000887580"/>
    </source>
</evidence>
<evidence type="ECO:0000313" key="2">
    <source>
        <dbReference type="WBParaSite" id="PS1159_v2.g23926.t1"/>
    </source>
</evidence>
<accession>A0AC35G5X6</accession>
<dbReference type="Proteomes" id="UP000887580">
    <property type="component" value="Unplaced"/>
</dbReference>
<proteinExistence type="predicted"/>
<name>A0AC35G5X6_9BILA</name>
<dbReference type="WBParaSite" id="PS1159_v2.g23926.t1">
    <property type="protein sequence ID" value="PS1159_v2.g23926.t1"/>
    <property type="gene ID" value="PS1159_v2.g23926"/>
</dbReference>
<sequence length="110" mass="12762">MAQDLYDVDEAFFKRNGRIFEVKKDSPYADEHFNFDTLAGIGLGKRSSPISRFGQARNALQNHYGKLFFRPAPSKRFLNHSDLDRALGNRVPAKMNYGKKKTIFPFLWFN</sequence>
<reference evidence="2" key="1">
    <citation type="submission" date="2022-11" db="UniProtKB">
        <authorList>
            <consortium name="WormBaseParasite"/>
        </authorList>
    </citation>
    <scope>IDENTIFICATION</scope>
</reference>
<protein>
    <submittedName>
        <fullName evidence="2">Uncharacterized protein</fullName>
    </submittedName>
</protein>